<dbReference type="SUPFAM" id="SSF55073">
    <property type="entry name" value="Nucleotide cyclase"/>
    <property type="match status" value="1"/>
</dbReference>
<dbReference type="PROSITE" id="PS50887">
    <property type="entry name" value="GGDEF"/>
    <property type="match status" value="1"/>
</dbReference>
<dbReference type="InterPro" id="IPR029787">
    <property type="entry name" value="Nucleotide_cyclase"/>
</dbReference>
<feature type="coiled-coil region" evidence="1">
    <location>
        <begin position="106"/>
        <end position="133"/>
    </location>
</feature>
<dbReference type="SMART" id="SM00267">
    <property type="entry name" value="GGDEF"/>
    <property type="match status" value="1"/>
</dbReference>
<dbReference type="AlphaFoldDB" id="A0A0F3RRD6"/>
<keyword evidence="2" id="KW-0812">Transmembrane</keyword>
<keyword evidence="2" id="KW-0472">Membrane</keyword>
<dbReference type="EMBL" id="JZCR01000019">
    <property type="protein sequence ID" value="KJW12450.1"/>
    <property type="molecule type" value="Genomic_DNA"/>
</dbReference>
<feature type="transmembrane region" description="Helical" evidence="2">
    <location>
        <begin position="35"/>
        <end position="52"/>
    </location>
</feature>
<dbReference type="InterPro" id="IPR000160">
    <property type="entry name" value="GGDEF_dom"/>
</dbReference>
<evidence type="ECO:0000256" key="2">
    <source>
        <dbReference type="SAM" id="Phobius"/>
    </source>
</evidence>
<proteinExistence type="predicted"/>
<evidence type="ECO:0000259" key="3">
    <source>
        <dbReference type="PROSITE" id="PS50887"/>
    </source>
</evidence>
<dbReference type="PATRIC" id="fig|216463.3.peg.733"/>
<feature type="domain" description="GGDEF" evidence="3">
    <location>
        <begin position="160"/>
        <end position="289"/>
    </location>
</feature>
<dbReference type="Proteomes" id="UP000033491">
    <property type="component" value="Unassembled WGS sequence"/>
</dbReference>
<protein>
    <recommendedName>
        <fullName evidence="3">GGDEF domain-containing protein</fullName>
    </recommendedName>
</protein>
<keyword evidence="2" id="KW-1133">Transmembrane helix</keyword>
<reference evidence="4 5" key="1">
    <citation type="submission" date="2015-03" db="EMBL/GenBank/DDBJ databases">
        <authorList>
            <person name="Zheng J."/>
            <person name="Ganezle M."/>
        </authorList>
    </citation>
    <scope>NUCLEOTIDE SEQUENCE [LARGE SCALE GENOMIC DNA]</scope>
    <source>
        <strain evidence="4 5">LP38</strain>
    </source>
</reference>
<sequence>MTMKIKSVDNLVFFGMVLLLVYQNTLLYLSVLDGQVGNVVVITGAFILGLLLGRTTYIILGSILSFVCASAGALMLVLPMTREPYLWSALALVTLTPLTTYLMYLLDHRLLKRKALREQLQQLQQEKPDLEAVTGALNRRALEKAVERELELARFHEPDYQFALTLVKIDFLESVINFLGHERFNELLQVTARQLTAVLSSVDRLFYIGAGTFVVLSPMLEAPDLPVMKRQVKDHIDDIGEDFGLARRALVLRVGQVASLEAQATAHSVASVLALLERSAETDIVKEYF</sequence>
<accession>A0A0F3RRD6</accession>
<evidence type="ECO:0000256" key="1">
    <source>
        <dbReference type="SAM" id="Coils"/>
    </source>
</evidence>
<comment type="caution">
    <text evidence="4">The sequence shown here is derived from an EMBL/GenBank/DDBJ whole genome shotgun (WGS) entry which is preliminary data.</text>
</comment>
<dbReference type="Pfam" id="PF00990">
    <property type="entry name" value="GGDEF"/>
    <property type="match status" value="1"/>
</dbReference>
<organism evidence="4 5">
    <name type="scientific">Levilactobacillus spicheri</name>
    <dbReference type="NCBI Taxonomy" id="216463"/>
    <lineage>
        <taxon>Bacteria</taxon>
        <taxon>Bacillati</taxon>
        <taxon>Bacillota</taxon>
        <taxon>Bacilli</taxon>
        <taxon>Lactobacillales</taxon>
        <taxon>Lactobacillaceae</taxon>
        <taxon>Levilactobacillus</taxon>
    </lineage>
</organism>
<feature type="transmembrane region" description="Helical" evidence="2">
    <location>
        <begin position="57"/>
        <end position="79"/>
    </location>
</feature>
<feature type="transmembrane region" description="Helical" evidence="2">
    <location>
        <begin position="12"/>
        <end position="29"/>
    </location>
</feature>
<dbReference type="STRING" id="216463.VC81_08090"/>
<dbReference type="InterPro" id="IPR043128">
    <property type="entry name" value="Rev_trsase/Diguanyl_cyclase"/>
</dbReference>
<keyword evidence="1" id="KW-0175">Coiled coil</keyword>
<gene>
    <name evidence="4" type="ORF">VC81_08090</name>
</gene>
<name>A0A0F3RRD6_9LACO</name>
<evidence type="ECO:0000313" key="5">
    <source>
        <dbReference type="Proteomes" id="UP000033491"/>
    </source>
</evidence>
<dbReference type="Gene3D" id="3.30.70.270">
    <property type="match status" value="1"/>
</dbReference>
<feature type="transmembrane region" description="Helical" evidence="2">
    <location>
        <begin position="85"/>
        <end position="106"/>
    </location>
</feature>
<evidence type="ECO:0000313" key="4">
    <source>
        <dbReference type="EMBL" id="KJW12450.1"/>
    </source>
</evidence>